<keyword evidence="1" id="KW-0732">Signal</keyword>
<dbReference type="OrthoDB" id="337615at2"/>
<keyword evidence="4" id="KW-1185">Reference proteome</keyword>
<organism evidence="3 4">
    <name type="scientific">Saccharibacillus brassicae</name>
    <dbReference type="NCBI Taxonomy" id="2583377"/>
    <lineage>
        <taxon>Bacteria</taxon>
        <taxon>Bacillati</taxon>
        <taxon>Bacillota</taxon>
        <taxon>Bacilli</taxon>
        <taxon>Bacillales</taxon>
        <taxon>Paenibacillaceae</taxon>
        <taxon>Saccharibacillus</taxon>
    </lineage>
</organism>
<dbReference type="KEGG" id="saca:FFV09_04610"/>
<dbReference type="RefSeq" id="WP_141446589.1">
    <property type="nucleotide sequence ID" value="NZ_CP041217.1"/>
</dbReference>
<feature type="chain" id="PRO_5038428388" description="Copper amine oxidase-like N-terminal domain-containing protein" evidence="1">
    <location>
        <begin position="22"/>
        <end position="242"/>
    </location>
</feature>
<dbReference type="Pfam" id="PF07833">
    <property type="entry name" value="Cu_amine_oxidN1"/>
    <property type="match status" value="1"/>
</dbReference>
<dbReference type="Proteomes" id="UP000316968">
    <property type="component" value="Chromosome"/>
</dbReference>
<accession>A0A4Y6URC7</accession>
<evidence type="ECO:0000256" key="1">
    <source>
        <dbReference type="SAM" id="SignalP"/>
    </source>
</evidence>
<proteinExistence type="predicted"/>
<name>A0A4Y6URC7_SACBS</name>
<evidence type="ECO:0000313" key="3">
    <source>
        <dbReference type="EMBL" id="QDH20203.1"/>
    </source>
</evidence>
<evidence type="ECO:0000259" key="2">
    <source>
        <dbReference type="Pfam" id="PF07833"/>
    </source>
</evidence>
<dbReference type="EMBL" id="CP041217">
    <property type="protein sequence ID" value="QDH20203.1"/>
    <property type="molecule type" value="Genomic_DNA"/>
</dbReference>
<protein>
    <recommendedName>
        <fullName evidence="2">Copper amine oxidase-like N-terminal domain-containing protein</fullName>
    </recommendedName>
</protein>
<sequence length="242" mass="25359">MNTKKWIAAAMVAGMTLSASAGAYAAANIETIKAQLNHGLGFVVNGQTYAPKDASGNSLDPIVYRDTTYLPVRALGEALNVPVTYDASAQKVVIGKSGSGSGPVVKPDPQASAGLVNVTYTAEQKQAAKKAFAAFDGFTTPYAPMQAVKGDVFRSVAAGGDSVTYVFDKMKVSIAPRDDSFGYDLTPVTLSNGVKGNWYKPAGTDMLTFPLGDRFVTIFSEKGTLSKAQIQQAAVHVAKASF</sequence>
<gene>
    <name evidence="3" type="ORF">FFV09_04610</name>
</gene>
<dbReference type="AlphaFoldDB" id="A0A4Y6URC7"/>
<feature type="signal peptide" evidence="1">
    <location>
        <begin position="1"/>
        <end position="21"/>
    </location>
</feature>
<feature type="domain" description="Copper amine oxidase-like N-terminal" evidence="2">
    <location>
        <begin position="59"/>
        <end position="98"/>
    </location>
</feature>
<evidence type="ECO:0000313" key="4">
    <source>
        <dbReference type="Proteomes" id="UP000316968"/>
    </source>
</evidence>
<dbReference type="InterPro" id="IPR012854">
    <property type="entry name" value="Cu_amine_oxidase-like_N"/>
</dbReference>
<reference evidence="3 4" key="1">
    <citation type="submission" date="2019-06" db="EMBL/GenBank/DDBJ databases">
        <title>Saccharibacillus brassicae sp. nov., an endophytic bacterium isolated from Chinese cabbage seeds (Brassica pekinensis).</title>
        <authorList>
            <person name="Jiang L."/>
            <person name="Lee J."/>
            <person name="Kim S.W."/>
        </authorList>
    </citation>
    <scope>NUCLEOTIDE SEQUENCE [LARGE SCALE GENOMIC DNA]</scope>
    <source>
        <strain evidence="4">KCTC 43072 / ATSA2</strain>
    </source>
</reference>